<feature type="transmembrane region" description="Helical" evidence="1">
    <location>
        <begin position="105"/>
        <end position="127"/>
    </location>
</feature>
<accession>A0ABP5G8X8</accession>
<evidence type="ECO:0000313" key="3">
    <source>
        <dbReference type="Proteomes" id="UP001500751"/>
    </source>
</evidence>
<gene>
    <name evidence="2" type="ORF">GCM10009839_50900</name>
</gene>
<keyword evidence="1" id="KW-0472">Membrane</keyword>
<dbReference type="RefSeq" id="WP_344668169.1">
    <property type="nucleotide sequence ID" value="NZ_BAAAQN010000032.1"/>
</dbReference>
<keyword evidence="3" id="KW-1185">Reference proteome</keyword>
<organism evidence="2 3">
    <name type="scientific">Catenulispora yoronensis</name>
    <dbReference type="NCBI Taxonomy" id="450799"/>
    <lineage>
        <taxon>Bacteria</taxon>
        <taxon>Bacillati</taxon>
        <taxon>Actinomycetota</taxon>
        <taxon>Actinomycetes</taxon>
        <taxon>Catenulisporales</taxon>
        <taxon>Catenulisporaceae</taxon>
        <taxon>Catenulispora</taxon>
    </lineage>
</organism>
<keyword evidence="1" id="KW-1133">Transmembrane helix</keyword>
<evidence type="ECO:0000313" key="2">
    <source>
        <dbReference type="EMBL" id="GAA2042106.1"/>
    </source>
</evidence>
<dbReference type="Proteomes" id="UP001500751">
    <property type="component" value="Unassembled WGS sequence"/>
</dbReference>
<dbReference type="EMBL" id="BAAAQN010000032">
    <property type="protein sequence ID" value="GAA2042106.1"/>
    <property type="molecule type" value="Genomic_DNA"/>
</dbReference>
<name>A0ABP5G8X8_9ACTN</name>
<protein>
    <submittedName>
        <fullName evidence="2">Uncharacterized protein</fullName>
    </submittedName>
</protein>
<reference evidence="3" key="1">
    <citation type="journal article" date="2019" name="Int. J. Syst. Evol. Microbiol.">
        <title>The Global Catalogue of Microorganisms (GCM) 10K type strain sequencing project: providing services to taxonomists for standard genome sequencing and annotation.</title>
        <authorList>
            <consortium name="The Broad Institute Genomics Platform"/>
            <consortium name="The Broad Institute Genome Sequencing Center for Infectious Disease"/>
            <person name="Wu L."/>
            <person name="Ma J."/>
        </authorList>
    </citation>
    <scope>NUCLEOTIDE SEQUENCE [LARGE SCALE GENOMIC DNA]</scope>
    <source>
        <strain evidence="3">JCM 16014</strain>
    </source>
</reference>
<comment type="caution">
    <text evidence="2">The sequence shown here is derived from an EMBL/GenBank/DDBJ whole genome shotgun (WGS) entry which is preliminary data.</text>
</comment>
<keyword evidence="1" id="KW-0812">Transmembrane</keyword>
<sequence>MEFADWVVSGLEQLRAGQLPGGQGLYQAVASGLPDTTALDAFMNGGDDTARAALVQAIAQAVAVNPAFEQQLRQAAASSQSAQGVQSPGYGAAGKPPFLKTTNGILVAVAAGVIVIGGGVGLGLGLSGGGSLGGALKGTWNCTTVAHSADEGDQPGAGTLTVGDSTWKVTGKDGQGPGGTWKQDGGKVMLTEDDEPGVTATINGVPTGTGSVDTQLSSDQSSRFAVHLKGSISSSTIDLVAAQGTDTIKISCKK</sequence>
<proteinExistence type="predicted"/>
<evidence type="ECO:0000256" key="1">
    <source>
        <dbReference type="SAM" id="Phobius"/>
    </source>
</evidence>